<gene>
    <name evidence="1" type="ORF">HME9302_02097</name>
</gene>
<keyword evidence="2" id="KW-1185">Reference proteome</keyword>
<dbReference type="EMBL" id="QBKA01000002">
    <property type="protein sequence ID" value="RDC60881.1"/>
    <property type="molecule type" value="Genomic_DNA"/>
</dbReference>
<reference evidence="1 2" key="1">
    <citation type="submission" date="2018-04" db="EMBL/GenBank/DDBJ databases">
        <title>Altererythrobacter sp. HME9302 genome sequencing and assembly.</title>
        <authorList>
            <person name="Kang H."/>
            <person name="Kim H."/>
            <person name="Joh K."/>
        </authorList>
    </citation>
    <scope>NUCLEOTIDE SEQUENCE [LARGE SCALE GENOMIC DNA]</scope>
    <source>
        <strain evidence="1 2">HME9302</strain>
    </source>
</reference>
<dbReference type="AlphaFoldDB" id="A0A369Q7M3"/>
<dbReference type="Proteomes" id="UP000253727">
    <property type="component" value="Unassembled WGS sequence"/>
</dbReference>
<name>A0A369Q7M3_9SPHN</name>
<accession>A0A369Q7M3</accession>
<dbReference type="OrthoDB" id="5941857at2"/>
<evidence type="ECO:0000313" key="1">
    <source>
        <dbReference type="EMBL" id="RDC60881.1"/>
    </source>
</evidence>
<protein>
    <submittedName>
        <fullName evidence="1">Uncharacterized protein</fullName>
    </submittedName>
</protein>
<sequence length="323" mass="35622">MPSLFDNAVASIRMGVEDFRQQDPDRDISAVRNFYAGVLLLAKEALIRAAPRADPELVIGARLKPVPNGSGGIEMERVGHTTVDFQQIGNRAKDFGVNIDHRALKALNRIRNDMEHHYTDESATAIRAAISKGFPVAASLFRQMDENPTDLLGDAWTTMLDTKDLYDQELREARATLENVAWHSPSLADASIQCVACKSELVEQTDPDNEAQDCVELRCRICGDLPDLADVIELVIEDLYGAEAYIRHKDAGEDGPVYACPACGRDALVEGEDVCANCNEPLDYSSECSRCGNEITVQDFLDGLDGGLCSYCNWQMEKVMNED</sequence>
<proteinExistence type="predicted"/>
<dbReference type="RefSeq" id="WP_115367677.1">
    <property type="nucleotide sequence ID" value="NZ_QBKA01000002.1"/>
</dbReference>
<evidence type="ECO:0000313" key="2">
    <source>
        <dbReference type="Proteomes" id="UP000253727"/>
    </source>
</evidence>
<comment type="caution">
    <text evidence="1">The sequence shown here is derived from an EMBL/GenBank/DDBJ whole genome shotgun (WGS) entry which is preliminary data.</text>
</comment>
<organism evidence="1 2">
    <name type="scientific">Alteripontixanthobacter maritimus</name>
    <dbReference type="NCBI Taxonomy" id="2161824"/>
    <lineage>
        <taxon>Bacteria</taxon>
        <taxon>Pseudomonadati</taxon>
        <taxon>Pseudomonadota</taxon>
        <taxon>Alphaproteobacteria</taxon>
        <taxon>Sphingomonadales</taxon>
        <taxon>Erythrobacteraceae</taxon>
        <taxon>Alteripontixanthobacter</taxon>
    </lineage>
</organism>